<evidence type="ECO:0000313" key="7">
    <source>
        <dbReference type="Proteomes" id="UP000001514"/>
    </source>
</evidence>
<gene>
    <name evidence="6" type="ORF">SELMODRAFT_4176</name>
</gene>
<dbReference type="InterPro" id="IPR050339">
    <property type="entry name" value="CC_SR_Kinase"/>
</dbReference>
<dbReference type="Gene3D" id="1.10.510.10">
    <property type="entry name" value="Transferase(Phosphotransferase) domain 1"/>
    <property type="match status" value="1"/>
</dbReference>
<organism evidence="7">
    <name type="scientific">Selaginella moellendorffii</name>
    <name type="common">Spikemoss</name>
    <dbReference type="NCBI Taxonomy" id="88036"/>
    <lineage>
        <taxon>Eukaryota</taxon>
        <taxon>Viridiplantae</taxon>
        <taxon>Streptophyta</taxon>
        <taxon>Embryophyta</taxon>
        <taxon>Tracheophyta</taxon>
        <taxon>Lycopodiopsida</taxon>
        <taxon>Selaginellales</taxon>
        <taxon>Selaginellaceae</taxon>
        <taxon>Selaginella</taxon>
    </lineage>
</organism>
<dbReference type="Pfam" id="PF00069">
    <property type="entry name" value="Pkinase"/>
    <property type="match status" value="1"/>
</dbReference>
<keyword evidence="2" id="KW-0547">Nucleotide-binding</keyword>
<dbReference type="InterPro" id="IPR011009">
    <property type="entry name" value="Kinase-like_dom_sf"/>
</dbReference>
<dbReference type="STRING" id="88036.D8RET0"/>
<reference evidence="6 7" key="1">
    <citation type="journal article" date="2011" name="Science">
        <title>The Selaginella genome identifies genetic changes associated with the evolution of vascular plants.</title>
        <authorList>
            <person name="Banks J.A."/>
            <person name="Nishiyama T."/>
            <person name="Hasebe M."/>
            <person name="Bowman J.L."/>
            <person name="Gribskov M."/>
            <person name="dePamphilis C."/>
            <person name="Albert V.A."/>
            <person name="Aono N."/>
            <person name="Aoyama T."/>
            <person name="Ambrose B.A."/>
            <person name="Ashton N.W."/>
            <person name="Axtell M.J."/>
            <person name="Barker E."/>
            <person name="Barker M.S."/>
            <person name="Bennetzen J.L."/>
            <person name="Bonawitz N.D."/>
            <person name="Chapple C."/>
            <person name="Cheng C."/>
            <person name="Correa L.G."/>
            <person name="Dacre M."/>
            <person name="DeBarry J."/>
            <person name="Dreyer I."/>
            <person name="Elias M."/>
            <person name="Engstrom E.M."/>
            <person name="Estelle M."/>
            <person name="Feng L."/>
            <person name="Finet C."/>
            <person name="Floyd S.K."/>
            <person name="Frommer W.B."/>
            <person name="Fujita T."/>
            <person name="Gramzow L."/>
            <person name="Gutensohn M."/>
            <person name="Harholt J."/>
            <person name="Hattori M."/>
            <person name="Heyl A."/>
            <person name="Hirai T."/>
            <person name="Hiwatashi Y."/>
            <person name="Ishikawa M."/>
            <person name="Iwata M."/>
            <person name="Karol K.G."/>
            <person name="Koehler B."/>
            <person name="Kolukisaoglu U."/>
            <person name="Kubo M."/>
            <person name="Kurata T."/>
            <person name="Lalonde S."/>
            <person name="Li K."/>
            <person name="Li Y."/>
            <person name="Litt A."/>
            <person name="Lyons E."/>
            <person name="Manning G."/>
            <person name="Maruyama T."/>
            <person name="Michael T.P."/>
            <person name="Mikami K."/>
            <person name="Miyazaki S."/>
            <person name="Morinaga S."/>
            <person name="Murata T."/>
            <person name="Mueller-Roeber B."/>
            <person name="Nelson D.R."/>
            <person name="Obara M."/>
            <person name="Oguri Y."/>
            <person name="Olmstead R.G."/>
            <person name="Onodera N."/>
            <person name="Petersen B.L."/>
            <person name="Pils B."/>
            <person name="Prigge M."/>
            <person name="Rensing S.A."/>
            <person name="Riano-Pachon D.M."/>
            <person name="Roberts A.W."/>
            <person name="Sato Y."/>
            <person name="Scheller H.V."/>
            <person name="Schulz B."/>
            <person name="Schulz C."/>
            <person name="Shakirov E.V."/>
            <person name="Shibagaki N."/>
            <person name="Shinohara N."/>
            <person name="Shippen D.E."/>
            <person name="Soerensen I."/>
            <person name="Sotooka R."/>
            <person name="Sugimoto N."/>
            <person name="Sugita M."/>
            <person name="Sumikawa N."/>
            <person name="Tanurdzic M."/>
            <person name="Theissen G."/>
            <person name="Ulvskov P."/>
            <person name="Wakazuki S."/>
            <person name="Weng J.K."/>
            <person name="Willats W.W."/>
            <person name="Wipf D."/>
            <person name="Wolf P.G."/>
            <person name="Yang L."/>
            <person name="Zimmer A.D."/>
            <person name="Zhu Q."/>
            <person name="Mitros T."/>
            <person name="Hellsten U."/>
            <person name="Loque D."/>
            <person name="Otillar R."/>
            <person name="Salamov A."/>
            <person name="Schmutz J."/>
            <person name="Shapiro H."/>
            <person name="Lindquist E."/>
            <person name="Lucas S."/>
            <person name="Rokhsar D."/>
            <person name="Grigoriev I.V."/>
        </authorList>
    </citation>
    <scope>NUCLEOTIDE SEQUENCE [LARGE SCALE GENOMIC DNA]</scope>
</reference>
<evidence type="ECO:0000313" key="6">
    <source>
        <dbReference type="EMBL" id="EFJ29494.1"/>
    </source>
</evidence>
<dbReference type="SUPFAM" id="SSF56112">
    <property type="entry name" value="Protein kinase-like (PK-like)"/>
    <property type="match status" value="1"/>
</dbReference>
<name>D8RET0_SELML</name>
<evidence type="ECO:0000256" key="2">
    <source>
        <dbReference type="ARBA" id="ARBA00022741"/>
    </source>
</evidence>
<proteinExistence type="predicted"/>
<dbReference type="GO" id="GO:0004672">
    <property type="term" value="F:protein kinase activity"/>
    <property type="evidence" value="ECO:0007669"/>
    <property type="project" value="InterPro"/>
</dbReference>
<dbReference type="KEGG" id="smo:SELMODRAFT_4176"/>
<dbReference type="InterPro" id="IPR000719">
    <property type="entry name" value="Prot_kinase_dom"/>
</dbReference>
<dbReference type="HOGENOM" id="CLU_197218_0_0_1"/>
<keyword evidence="1" id="KW-0808">Transferase</keyword>
<dbReference type="PROSITE" id="PS50011">
    <property type="entry name" value="PROTEIN_KINASE_DOM"/>
    <property type="match status" value="1"/>
</dbReference>
<dbReference type="Gramene" id="EFJ29494">
    <property type="protein sequence ID" value="EFJ29494"/>
    <property type="gene ID" value="SELMODRAFT_4176"/>
</dbReference>
<keyword evidence="7" id="KW-1185">Reference proteome</keyword>
<keyword evidence="3" id="KW-0418">Kinase</keyword>
<dbReference type="PANTHER" id="PTHR11042:SF185">
    <property type="entry name" value="WEE1-LIKE PROTEIN KINASE"/>
    <property type="match status" value="1"/>
</dbReference>
<dbReference type="GO" id="GO:0005524">
    <property type="term" value="F:ATP binding"/>
    <property type="evidence" value="ECO:0007669"/>
    <property type="project" value="UniProtKB-KW"/>
</dbReference>
<feature type="non-terminal residue" evidence="6">
    <location>
        <position position="79"/>
    </location>
</feature>
<accession>D8RET0</accession>
<dbReference type="InParanoid" id="D8RET0"/>
<dbReference type="AlphaFoldDB" id="D8RET0"/>
<feature type="domain" description="Protein kinase" evidence="5">
    <location>
        <begin position="1"/>
        <end position="79"/>
    </location>
</feature>
<evidence type="ECO:0000256" key="1">
    <source>
        <dbReference type="ARBA" id="ARBA00022679"/>
    </source>
</evidence>
<dbReference type="eggNOG" id="KOG0601">
    <property type="taxonomic scope" value="Eukaryota"/>
</dbReference>
<dbReference type="Proteomes" id="UP000001514">
    <property type="component" value="Unassembled WGS sequence"/>
</dbReference>
<evidence type="ECO:0000259" key="5">
    <source>
        <dbReference type="PROSITE" id="PS50011"/>
    </source>
</evidence>
<evidence type="ECO:0000256" key="4">
    <source>
        <dbReference type="ARBA" id="ARBA00022840"/>
    </source>
</evidence>
<protein>
    <recommendedName>
        <fullName evidence="5">Protein kinase domain-containing protein</fullName>
    </recommendedName>
</protein>
<evidence type="ECO:0000256" key="3">
    <source>
        <dbReference type="ARBA" id="ARBA00022777"/>
    </source>
</evidence>
<feature type="non-terminal residue" evidence="6">
    <location>
        <position position="1"/>
    </location>
</feature>
<dbReference type="EMBL" id="GL377577">
    <property type="protein sequence ID" value="EFJ29494.1"/>
    <property type="molecule type" value="Genomic_DNA"/>
</dbReference>
<sequence>QLLNALKHLHSHGLTHLDVKSDKIYIRNCVYKIGDLGLASRIDGTISIEDGNLRYLLMELINDDHSHLDKADMFSLGAT</sequence>
<keyword evidence="4" id="KW-0067">ATP-binding</keyword>
<dbReference type="PANTHER" id="PTHR11042">
    <property type="entry name" value="EUKARYOTIC TRANSLATION INITIATION FACTOR 2-ALPHA KINASE EIF2-ALPHA KINASE -RELATED"/>
    <property type="match status" value="1"/>
</dbReference>